<keyword evidence="3" id="KW-1185">Reference proteome</keyword>
<feature type="region of interest" description="Disordered" evidence="1">
    <location>
        <begin position="1"/>
        <end position="22"/>
    </location>
</feature>
<evidence type="ECO:0000256" key="1">
    <source>
        <dbReference type="SAM" id="MobiDB-lite"/>
    </source>
</evidence>
<dbReference type="AlphaFoldDB" id="A0AAV2N5N0"/>
<accession>A0AAV2N5N0</accession>
<dbReference type="Proteomes" id="UP001497644">
    <property type="component" value="Chromosome 1"/>
</dbReference>
<proteinExistence type="predicted"/>
<gene>
    <name evidence="2" type="ORF">LPLAT_LOCUS1063</name>
</gene>
<sequence>MRSLSNENLSSKGFSSEECTNQRHTFQKARVTVRTRSAAFRGRALLYLAQEKSLPSPDNDSPPPPASLSRLLFSIRRVTIRYRRCHRHRNRRFESHQRLHIV</sequence>
<organism evidence="2 3">
    <name type="scientific">Lasius platythorax</name>
    <dbReference type="NCBI Taxonomy" id="488582"/>
    <lineage>
        <taxon>Eukaryota</taxon>
        <taxon>Metazoa</taxon>
        <taxon>Ecdysozoa</taxon>
        <taxon>Arthropoda</taxon>
        <taxon>Hexapoda</taxon>
        <taxon>Insecta</taxon>
        <taxon>Pterygota</taxon>
        <taxon>Neoptera</taxon>
        <taxon>Endopterygota</taxon>
        <taxon>Hymenoptera</taxon>
        <taxon>Apocrita</taxon>
        <taxon>Aculeata</taxon>
        <taxon>Formicoidea</taxon>
        <taxon>Formicidae</taxon>
        <taxon>Formicinae</taxon>
        <taxon>Lasius</taxon>
        <taxon>Lasius</taxon>
    </lineage>
</organism>
<reference evidence="2 3" key="1">
    <citation type="submission" date="2024-04" db="EMBL/GenBank/DDBJ databases">
        <authorList>
            <consortium name="Molecular Ecology Group"/>
        </authorList>
    </citation>
    <scope>NUCLEOTIDE SEQUENCE [LARGE SCALE GENOMIC DNA]</scope>
</reference>
<dbReference type="EMBL" id="OZ034824">
    <property type="protein sequence ID" value="CAL1674383.1"/>
    <property type="molecule type" value="Genomic_DNA"/>
</dbReference>
<evidence type="ECO:0000313" key="2">
    <source>
        <dbReference type="EMBL" id="CAL1674383.1"/>
    </source>
</evidence>
<evidence type="ECO:0000313" key="3">
    <source>
        <dbReference type="Proteomes" id="UP001497644"/>
    </source>
</evidence>
<protein>
    <submittedName>
        <fullName evidence="2">Uncharacterized protein</fullName>
    </submittedName>
</protein>
<name>A0AAV2N5N0_9HYME</name>